<name>A0A816P6E6_9BILA</name>
<keyword evidence="1" id="KW-0863">Zinc-finger</keyword>
<sequence length="635" mass="72697">MSFQERCYLCNALFKNRRSYTLIESQSLFDNINLLYELLHSQSIKRDCQICNVCYQKHSKRLKLSDQRSLYSARSSNVESMTMDFQANKTTHTVEKIFHNKAVTCTLLGAAETIQVPVCVPPISHKYCSICLKTFGRASAMNITDNIRFDALLNNMVYFRPECRFCTTHIEEEKLSSNAIRLVKTNHVKVAGISADTFKSMLNDIWSEWKRCNTAFQAKLVAIDFNQSLRYTDHDYWTLVGITKENFNGNCNHLGMRNTSNRSIHMAVGCLLTKLRLGLSNNVLATLFSFSSKRVVGKVIESARKSLVKNFVPKYLGFEHITRDKIIQDHTRPLAKYLLTGGKDSAVLILDSTYIYCQKSACNLLQRRLFSMHKSRPLIKPMMCVATVGYICSAIGPYFADWCNNDANIMNHILHANEEEILNWFKPDDTFVVDRGFRDSLDYIRSLGFNLEDKEFQKMKNWQKINGAGAAPNFPTLTQEQLQELTLGIFQIKQAISYANEHINEDGSYEIMISTQTNGFLKAKIQSRHSNKKLYHAIVQYNNRTVLEWCCQCPYGNVTIGTCSHVASILWYLGLARHDTSKLKQLSSNYVEVFKDASPMLLADDDGDDEDNDDDDEDDEEEEKQNGDDEDEVHN</sequence>
<dbReference type="EMBL" id="CAJNRG010002221">
    <property type="protein sequence ID" value="CAF2044615.1"/>
    <property type="molecule type" value="Genomic_DNA"/>
</dbReference>
<proteinExistence type="predicted"/>
<evidence type="ECO:0000259" key="3">
    <source>
        <dbReference type="PROSITE" id="PS50966"/>
    </source>
</evidence>
<dbReference type="PROSITE" id="PS50966">
    <property type="entry name" value="ZF_SWIM"/>
    <property type="match status" value="1"/>
</dbReference>
<feature type="compositionally biased region" description="Acidic residues" evidence="2">
    <location>
        <begin position="603"/>
        <end position="635"/>
    </location>
</feature>
<gene>
    <name evidence="4" type="ORF">XDN619_LOCUS7366</name>
</gene>
<keyword evidence="1" id="KW-0479">Metal-binding</keyword>
<protein>
    <recommendedName>
        <fullName evidence="3">SWIM-type domain-containing protein</fullName>
    </recommendedName>
</protein>
<comment type="caution">
    <text evidence="4">The sequence shown here is derived from an EMBL/GenBank/DDBJ whole genome shotgun (WGS) entry which is preliminary data.</text>
</comment>
<evidence type="ECO:0000313" key="4">
    <source>
        <dbReference type="EMBL" id="CAF2044615.1"/>
    </source>
</evidence>
<feature type="domain" description="SWIM-type" evidence="3">
    <location>
        <begin position="535"/>
        <end position="574"/>
    </location>
</feature>
<evidence type="ECO:0000313" key="5">
    <source>
        <dbReference type="Proteomes" id="UP000663887"/>
    </source>
</evidence>
<dbReference type="Proteomes" id="UP000663887">
    <property type="component" value="Unassembled WGS sequence"/>
</dbReference>
<accession>A0A816P6E6</accession>
<evidence type="ECO:0000256" key="2">
    <source>
        <dbReference type="SAM" id="MobiDB-lite"/>
    </source>
</evidence>
<dbReference type="AlphaFoldDB" id="A0A816P6E6"/>
<dbReference type="GO" id="GO:0008270">
    <property type="term" value="F:zinc ion binding"/>
    <property type="evidence" value="ECO:0007669"/>
    <property type="project" value="UniProtKB-KW"/>
</dbReference>
<dbReference type="InterPro" id="IPR007527">
    <property type="entry name" value="Znf_SWIM"/>
</dbReference>
<keyword evidence="1" id="KW-0862">Zinc</keyword>
<reference evidence="4" key="1">
    <citation type="submission" date="2021-02" db="EMBL/GenBank/DDBJ databases">
        <authorList>
            <person name="Nowell W R."/>
        </authorList>
    </citation>
    <scope>NUCLEOTIDE SEQUENCE</scope>
</reference>
<evidence type="ECO:0000256" key="1">
    <source>
        <dbReference type="PROSITE-ProRule" id="PRU00325"/>
    </source>
</evidence>
<feature type="region of interest" description="Disordered" evidence="2">
    <location>
        <begin position="599"/>
        <end position="635"/>
    </location>
</feature>
<organism evidence="4 5">
    <name type="scientific">Rotaria magnacalcarata</name>
    <dbReference type="NCBI Taxonomy" id="392030"/>
    <lineage>
        <taxon>Eukaryota</taxon>
        <taxon>Metazoa</taxon>
        <taxon>Spiralia</taxon>
        <taxon>Gnathifera</taxon>
        <taxon>Rotifera</taxon>
        <taxon>Eurotatoria</taxon>
        <taxon>Bdelloidea</taxon>
        <taxon>Philodinida</taxon>
        <taxon>Philodinidae</taxon>
        <taxon>Rotaria</taxon>
    </lineage>
</organism>